<evidence type="ECO:0000313" key="5">
    <source>
        <dbReference type="Proteomes" id="UP000233786"/>
    </source>
</evidence>
<dbReference type="AlphaFoldDB" id="A0A2N3Y1L0"/>
<dbReference type="GO" id="GO:0016740">
    <property type="term" value="F:transferase activity"/>
    <property type="evidence" value="ECO:0007669"/>
    <property type="project" value="UniProtKB-KW"/>
</dbReference>
<dbReference type="Gene3D" id="3.30.420.40">
    <property type="match status" value="2"/>
</dbReference>
<feature type="domain" description="Carbamoyltransferase C-terminal" evidence="3">
    <location>
        <begin position="403"/>
        <end position="593"/>
    </location>
</feature>
<evidence type="ECO:0000259" key="2">
    <source>
        <dbReference type="Pfam" id="PF02543"/>
    </source>
</evidence>
<proteinExistence type="inferred from homology"/>
<dbReference type="PANTHER" id="PTHR34847:SF1">
    <property type="entry name" value="NODULATION PROTEIN U"/>
    <property type="match status" value="1"/>
</dbReference>
<sequence length="612" mass="66672">MSVYTLGISAYYHDSAAALVREGIVVAAAQQERFTRVRHDPSFPNHAIEYCLDHAGISLSELDAVVYYEDPRLKFERVVSSFASAGPRGLRAFSVVLPEWLSWKRDVLDRVDAELKAIGRGAAPRAVASQHHRSHAASAFYPSPFENAAVLTIDGVGEKQTTTIWHGRGNSLELVNSISYPHSVGMLYSAFTYYCGFKVDSGEYKLMGLAPYGEPRYADLIRRELVNIRPDGSFTLNMKYFEFHQGSRMVGRAFEKLFGAATRDPESELAQRHCDLAASVQVVTEEIVLGLARAAVEQTGERSIVMAGGVALNCVANGVLSRSGIVDQLWVQPAAGDAGCALGAAIDHSARAHGRPHLAAGGDGMSGALLGPGFSDAEIEQFLTDNGYVFQTYPGDKLHHDVASHLADGAVVGWFQGRMEFGPRALGARSIIGDPRDQDMQKRMNLKIKFRESFRPFAPAVLAEDAQGYFDLTGDSPYMLVVAEVADGIRSGAALRPGGPSRSLGSVNETRSELPAITHVDLSARVQTVTERDNAPFSRLLRAFKASTGCPVLVNTSFNVRGEPIVHTPEDAYRCFMRTGMDVLVLGSHVLRKDDQPPFAEAIDWRDEIPLD</sequence>
<protein>
    <submittedName>
        <fullName evidence="4">Carbamoyltransferase</fullName>
    </submittedName>
</protein>
<name>A0A2N3Y1L0_SACSN</name>
<gene>
    <name evidence="4" type="ORF">A8926_4616</name>
</gene>
<dbReference type="Proteomes" id="UP000233786">
    <property type="component" value="Unassembled WGS sequence"/>
</dbReference>
<dbReference type="CDD" id="cd24098">
    <property type="entry name" value="ASKHA_NBD_TobZ_N"/>
    <property type="match status" value="1"/>
</dbReference>
<dbReference type="InterPro" id="IPR043129">
    <property type="entry name" value="ATPase_NBD"/>
</dbReference>
<reference evidence="4" key="1">
    <citation type="submission" date="2017-12" db="EMBL/GenBank/DDBJ databases">
        <title>Sequencing the genomes of 1000 Actinobacteria strains.</title>
        <authorList>
            <person name="Klenk H.-P."/>
        </authorList>
    </citation>
    <scope>NUCLEOTIDE SEQUENCE [LARGE SCALE GENOMIC DNA]</scope>
    <source>
        <strain evidence="4">DSM 44228</strain>
    </source>
</reference>
<dbReference type="InterPro" id="IPR031730">
    <property type="entry name" value="Carbam_trans_C"/>
</dbReference>
<dbReference type="STRING" id="994479.GCA_000194155_04664"/>
<dbReference type="RefSeq" id="WP_010309710.1">
    <property type="nucleotide sequence ID" value="NZ_PJNB01000001.1"/>
</dbReference>
<dbReference type="EMBL" id="PJNB01000001">
    <property type="protein sequence ID" value="PKW16741.1"/>
    <property type="molecule type" value="Genomic_DNA"/>
</dbReference>
<feature type="domain" description="Carbamoyltransferase" evidence="2">
    <location>
        <begin position="6"/>
        <end position="346"/>
    </location>
</feature>
<dbReference type="Pfam" id="PF02543">
    <property type="entry name" value="Carbam_trans_N"/>
    <property type="match status" value="1"/>
</dbReference>
<dbReference type="OrthoDB" id="9780777at2"/>
<organism evidence="4 5">
    <name type="scientific">Saccharopolyspora spinosa</name>
    <dbReference type="NCBI Taxonomy" id="60894"/>
    <lineage>
        <taxon>Bacteria</taxon>
        <taxon>Bacillati</taxon>
        <taxon>Actinomycetota</taxon>
        <taxon>Actinomycetes</taxon>
        <taxon>Pseudonocardiales</taxon>
        <taxon>Pseudonocardiaceae</taxon>
        <taxon>Saccharopolyspora</taxon>
    </lineage>
</organism>
<evidence type="ECO:0000256" key="1">
    <source>
        <dbReference type="ARBA" id="ARBA00006129"/>
    </source>
</evidence>
<keyword evidence="5" id="KW-1185">Reference proteome</keyword>
<dbReference type="SUPFAM" id="SSF53067">
    <property type="entry name" value="Actin-like ATPase domain"/>
    <property type="match status" value="1"/>
</dbReference>
<dbReference type="Pfam" id="PF16861">
    <property type="entry name" value="Carbam_trans_C"/>
    <property type="match status" value="1"/>
</dbReference>
<comment type="caution">
    <text evidence="4">The sequence shown here is derived from an EMBL/GenBank/DDBJ whole genome shotgun (WGS) entry which is preliminary data.</text>
</comment>
<dbReference type="Gene3D" id="3.90.870.20">
    <property type="entry name" value="Carbamoyltransferase, C-terminal domain"/>
    <property type="match status" value="1"/>
</dbReference>
<dbReference type="PANTHER" id="PTHR34847">
    <property type="entry name" value="NODULATION PROTEIN U"/>
    <property type="match status" value="1"/>
</dbReference>
<evidence type="ECO:0000313" key="4">
    <source>
        <dbReference type="EMBL" id="PKW16741.1"/>
    </source>
</evidence>
<dbReference type="InterPro" id="IPR051338">
    <property type="entry name" value="NodU/CmcH_Carbamoyltrnsfr"/>
</dbReference>
<evidence type="ECO:0000259" key="3">
    <source>
        <dbReference type="Pfam" id="PF16861"/>
    </source>
</evidence>
<accession>A0A2N3Y1L0</accession>
<dbReference type="InterPro" id="IPR003696">
    <property type="entry name" value="Carbtransf_dom"/>
</dbReference>
<dbReference type="InterPro" id="IPR038152">
    <property type="entry name" value="Carbam_trans_C_sf"/>
</dbReference>
<comment type="similarity">
    <text evidence="1">Belongs to the NodU/CmcH family.</text>
</comment>